<evidence type="ECO:0000313" key="5">
    <source>
        <dbReference type="Proteomes" id="UP000000249"/>
    </source>
</evidence>
<evidence type="ECO:0000259" key="1">
    <source>
        <dbReference type="PROSITE" id="PS50943"/>
    </source>
</evidence>
<dbReference type="GO" id="GO:0003677">
    <property type="term" value="F:DNA binding"/>
    <property type="evidence" value="ECO:0007669"/>
    <property type="project" value="InterPro"/>
</dbReference>
<sequence length="230" mass="25652">MNLNQLTGADLMAARTHIGLSISAVAKLTGINRNTLSQFEQEKASLSGSEKKRLAGCYEERGYHFDEPQTTDETVLATRYDDARERLVDAAYDVNMNGLGEAVLALADASHDLLSMLARPMDVAQEEVELDAVELPESYLEMHNVLQRHFLADKAGQMQGKVGFFKEDADERSAKLIAYMAQQYLTLLHAEMPEVVSLERDSLDDDSDNARVLDALANWTFYDALKEMTV</sequence>
<dbReference type="KEGG" id="vcr:VC395_1591"/>
<dbReference type="SMART" id="SM00530">
    <property type="entry name" value="HTH_XRE"/>
    <property type="match status" value="1"/>
</dbReference>
<dbReference type="PROSITE" id="PS50943">
    <property type="entry name" value="HTH_CROC1"/>
    <property type="match status" value="1"/>
</dbReference>
<dbReference type="Pfam" id="PF01381">
    <property type="entry name" value="HTH_3"/>
    <property type="match status" value="1"/>
</dbReference>
<dbReference type="InterPro" id="IPR001387">
    <property type="entry name" value="Cro/C1-type_HTH"/>
</dbReference>
<dbReference type="EMBL" id="CP000627">
    <property type="protein sequence ID" value="ABQ19684.1"/>
    <property type="molecule type" value="Genomic_DNA"/>
</dbReference>
<dbReference type="RefSeq" id="WP_001052672.1">
    <property type="nucleotide sequence ID" value="NC_009457.1"/>
</dbReference>
<evidence type="ECO:0000313" key="4">
    <source>
        <dbReference type="EMBL" id="ABQ22080.1"/>
    </source>
</evidence>
<dbReference type="KEGG" id="vco:VC0395_A1078"/>
<proteinExistence type="predicted"/>
<dbReference type="KEGG" id="vcr:VC395_1585"/>
<organism evidence="4 5">
    <name type="scientific">Vibrio cholerae serotype O1 (strain ATCC 39541 / Classical Ogawa 395 / O395)</name>
    <dbReference type="NCBI Taxonomy" id="345073"/>
    <lineage>
        <taxon>Bacteria</taxon>
        <taxon>Pseudomonadati</taxon>
        <taxon>Pseudomonadota</taxon>
        <taxon>Gammaproteobacteria</taxon>
        <taxon>Vibrionales</taxon>
        <taxon>Vibrionaceae</taxon>
        <taxon>Vibrio</taxon>
    </lineage>
</organism>
<name>A0A0H3ANT2_VIBC3</name>
<dbReference type="SUPFAM" id="SSF47413">
    <property type="entry name" value="lambda repressor-like DNA-binding domains"/>
    <property type="match status" value="1"/>
</dbReference>
<dbReference type="SMR" id="A0A0H3ANT2"/>
<dbReference type="AlphaFoldDB" id="A0A0H3ANT2"/>
<dbReference type="CDD" id="cd00093">
    <property type="entry name" value="HTH_XRE"/>
    <property type="match status" value="1"/>
</dbReference>
<dbReference type="Gene3D" id="1.10.260.40">
    <property type="entry name" value="lambda repressor-like DNA-binding domains"/>
    <property type="match status" value="1"/>
</dbReference>
<dbReference type="KEGG" id="vcr:VC395_1595"/>
<dbReference type="KEGG" id="vco:VC0395_A1073"/>
<dbReference type="PATRIC" id="fig|345073.21.peg.1532"/>
<reference evidence="4 5" key="1">
    <citation type="submission" date="2007-03" db="EMBL/GenBank/DDBJ databases">
        <authorList>
            <person name="Heidelberg J."/>
        </authorList>
    </citation>
    <scope>NUCLEOTIDE SEQUENCE [LARGE SCALE GENOMIC DNA]</scope>
    <source>
        <strain evidence="5">ATCC 39541 / Classical Ogawa 395 / O395</strain>
        <strain evidence="4">O395</strain>
    </source>
</reference>
<evidence type="ECO:0000313" key="3">
    <source>
        <dbReference type="EMBL" id="ABQ21221.1"/>
    </source>
</evidence>
<dbReference type="Proteomes" id="UP000000249">
    <property type="component" value="Chromosome 1"/>
</dbReference>
<dbReference type="EMBL" id="CP000627">
    <property type="protein sequence ID" value="ABQ22080.1"/>
    <property type="molecule type" value="Genomic_DNA"/>
</dbReference>
<gene>
    <name evidence="4" type="ordered locus">VC0395_A1073</name>
    <name evidence="2" type="ordered locus">VC0395_A1078</name>
    <name evidence="3" type="ordered locus">VC0395_A1083</name>
</gene>
<dbReference type="KEGG" id="vco:VC0395_A1083"/>
<feature type="domain" description="HTH cro/C1-type" evidence="1">
    <location>
        <begin position="11"/>
        <end position="65"/>
    </location>
</feature>
<dbReference type="OrthoDB" id="10009256at2"/>
<protein>
    <recommendedName>
        <fullName evidence="1">HTH cro/C1-type domain-containing protein</fullName>
    </recommendedName>
</protein>
<accession>A0A0H3ANT2</accession>
<evidence type="ECO:0000313" key="2">
    <source>
        <dbReference type="EMBL" id="ABQ19684.1"/>
    </source>
</evidence>
<dbReference type="EMBL" id="CP000627">
    <property type="protein sequence ID" value="ABQ21221.1"/>
    <property type="molecule type" value="Genomic_DNA"/>
</dbReference>
<dbReference type="InterPro" id="IPR010982">
    <property type="entry name" value="Lambda_DNA-bd_dom_sf"/>
</dbReference>